<accession>A0AAD7GGH7</accession>
<dbReference type="PROSITE" id="PS50097">
    <property type="entry name" value="BTB"/>
    <property type="match status" value="1"/>
</dbReference>
<comment type="caution">
    <text evidence="2">The sequence shown here is derived from an EMBL/GenBank/DDBJ whole genome shotgun (WGS) entry which is preliminary data.</text>
</comment>
<dbReference type="EMBL" id="JARKIE010000069">
    <property type="protein sequence ID" value="KAJ7689808.1"/>
    <property type="molecule type" value="Genomic_DNA"/>
</dbReference>
<evidence type="ECO:0000313" key="2">
    <source>
        <dbReference type="EMBL" id="KAJ7689808.1"/>
    </source>
</evidence>
<keyword evidence="3" id="KW-1185">Reference proteome</keyword>
<dbReference type="Proteomes" id="UP001221757">
    <property type="component" value="Unassembled WGS sequence"/>
</dbReference>
<name>A0AAD7GGH7_MYCRO</name>
<dbReference type="InterPro" id="IPR000210">
    <property type="entry name" value="BTB/POZ_dom"/>
</dbReference>
<dbReference type="SUPFAM" id="SSF54695">
    <property type="entry name" value="POZ domain"/>
    <property type="match status" value="1"/>
</dbReference>
<sequence length="332" mass="37410">MEVDTEPSQPSEPQHVQDLWFEDGSLAIQAGNSLFRVYRGILAARSPVFQHMLSFPQPKDSDSELVEGCPFVRMHDAETEVSDFLKAIFLPEYFLPFPAPTTFDIVVGCVRLSHKYQVDYLRRRALVHLSSGYCTTLAEWDSEDSHHRFSKPALGSITVIQLAREVGALWVLPTLFSALSSKFNIVRRAVLEGVVFQGRHMALSKEDQDLLLRGYQIQTNECTADILRFLSHPLKIEGCRSPAECAQRRLEAVAYSREIIQAYPSIPLDVWDDEDWKLLRVAGLCAVCLAVLKQTHAEARQAVWDKLPLIYALPTWEELEKTKAAAIGDPAA</sequence>
<evidence type="ECO:0000259" key="1">
    <source>
        <dbReference type="PROSITE" id="PS50097"/>
    </source>
</evidence>
<protein>
    <recommendedName>
        <fullName evidence="1">BTB domain-containing protein</fullName>
    </recommendedName>
</protein>
<dbReference type="Gene3D" id="3.30.710.10">
    <property type="entry name" value="Potassium Channel Kv1.1, Chain A"/>
    <property type="match status" value="1"/>
</dbReference>
<feature type="domain" description="BTB" evidence="1">
    <location>
        <begin position="22"/>
        <end position="54"/>
    </location>
</feature>
<proteinExistence type="predicted"/>
<reference evidence="2" key="1">
    <citation type="submission" date="2023-03" db="EMBL/GenBank/DDBJ databases">
        <title>Massive genome expansion in bonnet fungi (Mycena s.s.) driven by repeated elements and novel gene families across ecological guilds.</title>
        <authorList>
            <consortium name="Lawrence Berkeley National Laboratory"/>
            <person name="Harder C.B."/>
            <person name="Miyauchi S."/>
            <person name="Viragh M."/>
            <person name="Kuo A."/>
            <person name="Thoen E."/>
            <person name="Andreopoulos B."/>
            <person name="Lu D."/>
            <person name="Skrede I."/>
            <person name="Drula E."/>
            <person name="Henrissat B."/>
            <person name="Morin E."/>
            <person name="Kohler A."/>
            <person name="Barry K."/>
            <person name="LaButti K."/>
            <person name="Morin E."/>
            <person name="Salamov A."/>
            <person name="Lipzen A."/>
            <person name="Mereny Z."/>
            <person name="Hegedus B."/>
            <person name="Baldrian P."/>
            <person name="Stursova M."/>
            <person name="Weitz H."/>
            <person name="Taylor A."/>
            <person name="Grigoriev I.V."/>
            <person name="Nagy L.G."/>
            <person name="Martin F."/>
            <person name="Kauserud H."/>
        </authorList>
    </citation>
    <scope>NUCLEOTIDE SEQUENCE</scope>
    <source>
        <strain evidence="2">CBHHK067</strain>
    </source>
</reference>
<dbReference type="AlphaFoldDB" id="A0AAD7GGH7"/>
<evidence type="ECO:0000313" key="3">
    <source>
        <dbReference type="Proteomes" id="UP001221757"/>
    </source>
</evidence>
<dbReference type="CDD" id="cd18186">
    <property type="entry name" value="BTB_POZ_ZBTB_KLHL-like"/>
    <property type="match status" value="1"/>
</dbReference>
<gene>
    <name evidence="2" type="ORF">B0H17DRAFT_936810</name>
</gene>
<dbReference type="InterPro" id="IPR011333">
    <property type="entry name" value="SKP1/BTB/POZ_sf"/>
</dbReference>
<organism evidence="2 3">
    <name type="scientific">Mycena rosella</name>
    <name type="common">Pink bonnet</name>
    <name type="synonym">Agaricus rosellus</name>
    <dbReference type="NCBI Taxonomy" id="1033263"/>
    <lineage>
        <taxon>Eukaryota</taxon>
        <taxon>Fungi</taxon>
        <taxon>Dikarya</taxon>
        <taxon>Basidiomycota</taxon>
        <taxon>Agaricomycotina</taxon>
        <taxon>Agaricomycetes</taxon>
        <taxon>Agaricomycetidae</taxon>
        <taxon>Agaricales</taxon>
        <taxon>Marasmiineae</taxon>
        <taxon>Mycenaceae</taxon>
        <taxon>Mycena</taxon>
    </lineage>
</organism>